<dbReference type="PANTHER" id="PTHR11709:SF394">
    <property type="entry name" value="FI03373P-RELATED"/>
    <property type="match status" value="1"/>
</dbReference>
<evidence type="ECO:0000259" key="9">
    <source>
        <dbReference type="Pfam" id="PF07732"/>
    </source>
</evidence>
<sequence length="609" mass="68658">MLIHCLSCWLLLIFLETIQCAQTHHYELTLTMKPLNPDCSNYTSVDALFINDQMPGPTITASKGDRILVHFRNHLPPATHSNANVSSSHSDDNGVDPNSATLHFHGVHQTGTPQADGVPFLTQDPVKPGDGRYLYDFSVGHQSGTFFYHAHVGLQDFYGAFIVYESDTADPSLRKPSEQQLSLGKGNATFDDERTLILSEWHHHTRSDLESFIIGPNYTHIPNADSLLINGKAIFDDKHVSDLCSGYHQMEVESNRTYRLRIIGATTHRTLGFAVAHHRLTIIEVDGYLVTPYETDYLEVAPGQRFSVLLTTDQTPMDYAIGTTRRYVTNKDLQQSLVSSNGWAILHYQNGTNSTQRPYYTLPHNHPTFPANDTPQWIWNELKPLYVSAKHDELLRRKPSRTILLNTTNRRIPGNGGLVQRFYTNNITFEAPRSTLLQQILKGTRTKSRYTISQLMMDNATAQGYDPDLGTYPLQYMETVDFVIQNTHTPGFPCHQHPWHSHGHSHWVIAFGPGSYNDAKHGHIRNVPAPVLKDTTTVYPMIQPGADQDAMKNSTLLEPRGCGWSKIRIIALHCHIAPHMLQGMMVVLEEGADLIRSHSHLMNLVHRST</sequence>
<dbReference type="OrthoDB" id="2121828at2759"/>
<feature type="region of interest" description="Disordered" evidence="5">
    <location>
        <begin position="80"/>
        <end position="100"/>
    </location>
</feature>
<evidence type="ECO:0000313" key="11">
    <source>
        <dbReference type="Proteomes" id="UP000078561"/>
    </source>
</evidence>
<protein>
    <recommendedName>
        <fullName evidence="12">L-ascorbate oxidase</fullName>
    </recommendedName>
</protein>
<evidence type="ECO:0000256" key="5">
    <source>
        <dbReference type="SAM" id="MobiDB-lite"/>
    </source>
</evidence>
<keyword evidence="2" id="KW-0479">Metal-binding</keyword>
<keyword evidence="6" id="KW-0732">Signal</keyword>
<keyword evidence="3" id="KW-0560">Oxidoreductase</keyword>
<keyword evidence="4" id="KW-0186">Copper</keyword>
<proteinExistence type="inferred from homology"/>
<dbReference type="SUPFAM" id="SSF49503">
    <property type="entry name" value="Cupredoxins"/>
    <property type="match status" value="3"/>
</dbReference>
<dbReference type="STRING" id="4829.A0A168QL96"/>
<dbReference type="InterPro" id="IPR011707">
    <property type="entry name" value="Cu-oxidase-like_N"/>
</dbReference>
<dbReference type="AlphaFoldDB" id="A0A168QL96"/>
<accession>A0A168QL96</accession>
<dbReference type="InterPro" id="IPR002355">
    <property type="entry name" value="Cu_oxidase_Cu_BS"/>
</dbReference>
<feature type="domain" description="Plastocyanin-like" evidence="9">
    <location>
        <begin position="93"/>
        <end position="165"/>
    </location>
</feature>
<feature type="domain" description="Plastocyanin-like" evidence="8">
    <location>
        <begin position="438"/>
        <end position="591"/>
    </location>
</feature>
<evidence type="ECO:0000256" key="2">
    <source>
        <dbReference type="ARBA" id="ARBA00022723"/>
    </source>
</evidence>
<dbReference type="CDD" id="cd04206">
    <property type="entry name" value="CuRO_1_LCC_like"/>
    <property type="match status" value="1"/>
</dbReference>
<evidence type="ECO:0000259" key="8">
    <source>
        <dbReference type="Pfam" id="PF07731"/>
    </source>
</evidence>
<dbReference type="InterPro" id="IPR011706">
    <property type="entry name" value="Cu-oxidase_C"/>
</dbReference>
<dbReference type="OMA" id="NDWFHKS"/>
<evidence type="ECO:0000256" key="1">
    <source>
        <dbReference type="ARBA" id="ARBA00010609"/>
    </source>
</evidence>
<comment type="similarity">
    <text evidence="1">Belongs to the multicopper oxidase family.</text>
</comment>
<dbReference type="GO" id="GO:0016491">
    <property type="term" value="F:oxidoreductase activity"/>
    <property type="evidence" value="ECO:0007669"/>
    <property type="project" value="UniProtKB-KW"/>
</dbReference>
<evidence type="ECO:0008006" key="12">
    <source>
        <dbReference type="Google" id="ProtNLM"/>
    </source>
</evidence>
<dbReference type="GO" id="GO:0005507">
    <property type="term" value="F:copper ion binding"/>
    <property type="evidence" value="ECO:0007669"/>
    <property type="project" value="InterPro"/>
</dbReference>
<dbReference type="EMBL" id="LT554417">
    <property type="protein sequence ID" value="SAM05008.1"/>
    <property type="molecule type" value="Genomic_DNA"/>
</dbReference>
<evidence type="ECO:0000256" key="3">
    <source>
        <dbReference type="ARBA" id="ARBA00023002"/>
    </source>
</evidence>
<evidence type="ECO:0000256" key="4">
    <source>
        <dbReference type="ARBA" id="ARBA00023008"/>
    </source>
</evidence>
<dbReference type="PROSITE" id="PS00080">
    <property type="entry name" value="MULTICOPPER_OXIDASE2"/>
    <property type="match status" value="1"/>
</dbReference>
<dbReference type="PANTHER" id="PTHR11709">
    <property type="entry name" value="MULTI-COPPER OXIDASE"/>
    <property type="match status" value="1"/>
</dbReference>
<feature type="chain" id="PRO_5007899933" description="L-ascorbate oxidase" evidence="6">
    <location>
        <begin position="21"/>
        <end position="609"/>
    </location>
</feature>
<feature type="domain" description="Plastocyanin-like" evidence="7">
    <location>
        <begin position="193"/>
        <end position="350"/>
    </location>
</feature>
<organism evidence="10">
    <name type="scientific">Absidia glauca</name>
    <name type="common">Pin mould</name>
    <dbReference type="NCBI Taxonomy" id="4829"/>
    <lineage>
        <taxon>Eukaryota</taxon>
        <taxon>Fungi</taxon>
        <taxon>Fungi incertae sedis</taxon>
        <taxon>Mucoromycota</taxon>
        <taxon>Mucoromycotina</taxon>
        <taxon>Mucoromycetes</taxon>
        <taxon>Mucorales</taxon>
        <taxon>Cunninghamellaceae</taxon>
        <taxon>Absidia</taxon>
    </lineage>
</organism>
<evidence type="ECO:0000256" key="6">
    <source>
        <dbReference type="SAM" id="SignalP"/>
    </source>
</evidence>
<dbReference type="Pfam" id="PF07732">
    <property type="entry name" value="Cu-oxidase_3"/>
    <property type="match status" value="2"/>
</dbReference>
<keyword evidence="11" id="KW-1185">Reference proteome</keyword>
<dbReference type="Pfam" id="PF07731">
    <property type="entry name" value="Cu-oxidase_2"/>
    <property type="match status" value="1"/>
</dbReference>
<feature type="domain" description="Plastocyanin-like" evidence="9">
    <location>
        <begin position="35"/>
        <end position="79"/>
    </location>
</feature>
<dbReference type="InterPro" id="IPR045087">
    <property type="entry name" value="Cu-oxidase_fam"/>
</dbReference>
<dbReference type="Pfam" id="PF00394">
    <property type="entry name" value="Cu-oxidase"/>
    <property type="match status" value="1"/>
</dbReference>
<dbReference type="InterPro" id="IPR001117">
    <property type="entry name" value="Cu-oxidase_2nd"/>
</dbReference>
<dbReference type="CDD" id="cd04205">
    <property type="entry name" value="CuRO_2_LCC_like"/>
    <property type="match status" value="1"/>
</dbReference>
<dbReference type="Gene3D" id="2.60.40.420">
    <property type="entry name" value="Cupredoxins - blue copper proteins"/>
    <property type="match status" value="3"/>
</dbReference>
<dbReference type="InParanoid" id="A0A168QL96"/>
<name>A0A168QL96_ABSGL</name>
<dbReference type="Proteomes" id="UP000078561">
    <property type="component" value="Unassembled WGS sequence"/>
</dbReference>
<feature type="signal peptide" evidence="6">
    <location>
        <begin position="1"/>
        <end position="20"/>
    </location>
</feature>
<evidence type="ECO:0000259" key="7">
    <source>
        <dbReference type="Pfam" id="PF00394"/>
    </source>
</evidence>
<gene>
    <name evidence="10" type="primary">ABSGL_10874.1 scaffold 12033</name>
</gene>
<dbReference type="InterPro" id="IPR008972">
    <property type="entry name" value="Cupredoxin"/>
</dbReference>
<reference evidence="10" key="1">
    <citation type="submission" date="2016-04" db="EMBL/GenBank/DDBJ databases">
        <authorList>
            <person name="Evans L.H."/>
            <person name="Alamgir A."/>
            <person name="Owens N."/>
            <person name="Weber N.D."/>
            <person name="Virtaneva K."/>
            <person name="Barbian K."/>
            <person name="Babar A."/>
            <person name="Rosenke K."/>
        </authorList>
    </citation>
    <scope>NUCLEOTIDE SEQUENCE [LARGE SCALE GENOMIC DNA]</scope>
    <source>
        <strain evidence="10">CBS 101.48</strain>
    </source>
</reference>
<evidence type="ECO:0000313" key="10">
    <source>
        <dbReference type="EMBL" id="SAM05008.1"/>
    </source>
</evidence>